<dbReference type="Ensembl" id="ENSGEVT00005011989.1">
    <property type="protein sequence ID" value="ENSGEVP00005011431.1"/>
    <property type="gene ID" value="ENSGEVG00005008101.1"/>
</dbReference>
<reference evidence="1" key="3">
    <citation type="submission" date="2025-09" db="UniProtKB">
        <authorList>
            <consortium name="Ensembl"/>
        </authorList>
    </citation>
    <scope>IDENTIFICATION</scope>
</reference>
<dbReference type="AlphaFoldDB" id="A0A8C4W6F1"/>
<evidence type="ECO:0000313" key="1">
    <source>
        <dbReference type="Ensembl" id="ENSGEVP00005011431.1"/>
    </source>
</evidence>
<name>A0A8C4W6F1_9SAUR</name>
<reference evidence="1" key="2">
    <citation type="submission" date="2025-08" db="UniProtKB">
        <authorList>
            <consortium name="Ensembl"/>
        </authorList>
    </citation>
    <scope>IDENTIFICATION</scope>
</reference>
<proteinExistence type="predicted"/>
<keyword evidence="2" id="KW-1185">Reference proteome</keyword>
<dbReference type="Proteomes" id="UP000694390">
    <property type="component" value="Chromosome 5"/>
</dbReference>
<protein>
    <submittedName>
        <fullName evidence="1">Uncharacterized protein</fullName>
    </submittedName>
</protein>
<reference evidence="1" key="1">
    <citation type="submission" date="2019-06" db="EMBL/GenBank/DDBJ databases">
        <title>G10K-VGP Goodes thornscrub tortoise genome, primary haplotype.</title>
        <authorList>
            <person name="Murphy B."/>
            <person name="Edwards T."/>
            <person name="Rhie A."/>
            <person name="Koren S."/>
            <person name="Phillippy A."/>
            <person name="Fedrigo O."/>
            <person name="Haase B."/>
            <person name="Mountcastle J."/>
            <person name="Lewin H."/>
            <person name="Damas J."/>
            <person name="Howe K."/>
            <person name="Formenti G."/>
            <person name="Myers G."/>
            <person name="Durbin R."/>
            <person name="Jarvis E.D."/>
        </authorList>
    </citation>
    <scope>NUCLEOTIDE SEQUENCE [LARGE SCALE GENOMIC DNA]</scope>
</reference>
<accession>A0A8C4W6F1</accession>
<sequence length="45" mass="5230">PSENKSKLLEKQLKERISLFLSSYNAYFFEQHSANAVCVKMSHLL</sequence>
<organism evidence="1 2">
    <name type="scientific">Gopherus evgoodei</name>
    <name type="common">Goodes thornscrub tortoise</name>
    <dbReference type="NCBI Taxonomy" id="1825980"/>
    <lineage>
        <taxon>Eukaryota</taxon>
        <taxon>Metazoa</taxon>
        <taxon>Chordata</taxon>
        <taxon>Craniata</taxon>
        <taxon>Vertebrata</taxon>
        <taxon>Euteleostomi</taxon>
        <taxon>Archelosauria</taxon>
        <taxon>Testudinata</taxon>
        <taxon>Testudines</taxon>
        <taxon>Cryptodira</taxon>
        <taxon>Durocryptodira</taxon>
        <taxon>Testudinoidea</taxon>
        <taxon>Testudinidae</taxon>
        <taxon>Gopherus</taxon>
    </lineage>
</organism>
<evidence type="ECO:0000313" key="2">
    <source>
        <dbReference type="Proteomes" id="UP000694390"/>
    </source>
</evidence>